<name>A0A2T4US52_9MICO</name>
<comment type="caution">
    <text evidence="2">The sequence shown here is derived from an EMBL/GenBank/DDBJ whole genome shotgun (WGS) entry which is preliminary data.</text>
</comment>
<feature type="region of interest" description="Disordered" evidence="1">
    <location>
        <begin position="1"/>
        <end position="24"/>
    </location>
</feature>
<evidence type="ECO:0000313" key="2">
    <source>
        <dbReference type="EMBL" id="PTL72345.1"/>
    </source>
</evidence>
<evidence type="ECO:0000313" key="3">
    <source>
        <dbReference type="Proteomes" id="UP000241085"/>
    </source>
</evidence>
<evidence type="ECO:0000256" key="1">
    <source>
        <dbReference type="SAM" id="MobiDB-lite"/>
    </source>
</evidence>
<gene>
    <name evidence="2" type="ORF">C1I63_05440</name>
</gene>
<protein>
    <submittedName>
        <fullName evidence="2">Uncharacterized protein</fullName>
    </submittedName>
</protein>
<dbReference type="EMBL" id="PZPL01000001">
    <property type="protein sequence ID" value="PTL72345.1"/>
    <property type="molecule type" value="Genomic_DNA"/>
</dbReference>
<accession>A0A2T4US52</accession>
<keyword evidence="3" id="KW-1185">Reference proteome</keyword>
<organism evidence="2 3">
    <name type="scientific">Rathayibacter caricis DSM 15933</name>
    <dbReference type="NCBI Taxonomy" id="1328867"/>
    <lineage>
        <taxon>Bacteria</taxon>
        <taxon>Bacillati</taxon>
        <taxon>Actinomycetota</taxon>
        <taxon>Actinomycetes</taxon>
        <taxon>Micrococcales</taxon>
        <taxon>Microbacteriaceae</taxon>
        <taxon>Rathayibacter</taxon>
    </lineage>
</organism>
<dbReference type="AlphaFoldDB" id="A0A2T4US52"/>
<reference evidence="2 3" key="1">
    <citation type="submission" date="2018-03" db="EMBL/GenBank/DDBJ databases">
        <title>Bacteriophage NCPPB3778 and a type I-E CRISPR drive the evolution of the US Biological Select Agent, Rathayibacter toxicus.</title>
        <authorList>
            <person name="Davis E.W.II."/>
            <person name="Tabima J.F."/>
            <person name="Weisberg A.J."/>
            <person name="Dantas Lopes L."/>
            <person name="Wiseman M.S."/>
            <person name="Wiseman M.S."/>
            <person name="Pupko T."/>
            <person name="Belcher M.S."/>
            <person name="Sechler A.J."/>
            <person name="Tancos M.A."/>
            <person name="Schroeder B.K."/>
            <person name="Murray T.D."/>
            <person name="Luster D.G."/>
            <person name="Schneider W.L."/>
            <person name="Rogers E."/>
            <person name="Andreote F.D."/>
            <person name="Grunwald N.J."/>
            <person name="Putnam M.L."/>
            <person name="Chang J.H."/>
        </authorList>
    </citation>
    <scope>NUCLEOTIDE SEQUENCE [LARGE SCALE GENOMIC DNA]</scope>
    <source>
        <strain evidence="2 3">DSM 15933</strain>
    </source>
</reference>
<proteinExistence type="predicted"/>
<sequence>MSSVGSSGDAVDRLGVRGSPRPGSPVQCLQGRAIVTRGFRTLPLLAAVALLAGCAVNLDGSPEASAESAETAARESAAALADGIGADRPDDIDEVAREAVAAGADLIAIESLEAPELIDPFGALTTRITGADGEAYCFRIEYGYYGRHSDDGETVLGTTTGVEDVECDASTPGVAPPPDTREIVVPAPNAEEAATEVLAGLPEDPGPADAVVAAITERLAAPTGVREVAAPPTAVVRGSDVGVAMGRAEDCVLVKREDGVVTRVVVAPVRLQPGELGCTAETALLPAESLGSPH</sequence>
<dbReference type="Proteomes" id="UP000241085">
    <property type="component" value="Unassembled WGS sequence"/>
</dbReference>